<dbReference type="PANTHER" id="PTHR24559:SF444">
    <property type="entry name" value="REVERSE TRANSCRIPTASE DOMAIN-CONTAINING PROTEIN"/>
    <property type="match status" value="1"/>
</dbReference>
<organism evidence="2 3">
    <name type="scientific">Rhodocollybia butyracea</name>
    <dbReference type="NCBI Taxonomy" id="206335"/>
    <lineage>
        <taxon>Eukaryota</taxon>
        <taxon>Fungi</taxon>
        <taxon>Dikarya</taxon>
        <taxon>Basidiomycota</taxon>
        <taxon>Agaricomycotina</taxon>
        <taxon>Agaricomycetes</taxon>
        <taxon>Agaricomycetidae</taxon>
        <taxon>Agaricales</taxon>
        <taxon>Marasmiineae</taxon>
        <taxon>Omphalotaceae</taxon>
        <taxon>Rhodocollybia</taxon>
    </lineage>
</organism>
<feature type="region of interest" description="Disordered" evidence="1">
    <location>
        <begin position="498"/>
        <end position="527"/>
    </location>
</feature>
<dbReference type="Proteomes" id="UP000772434">
    <property type="component" value="Unassembled WGS sequence"/>
</dbReference>
<dbReference type="InterPro" id="IPR043502">
    <property type="entry name" value="DNA/RNA_pol_sf"/>
</dbReference>
<dbReference type="InterPro" id="IPR053134">
    <property type="entry name" value="RNA-dir_DNA_polymerase"/>
</dbReference>
<accession>A0A9P5TWT7</accession>
<dbReference type="SUPFAM" id="SSF56672">
    <property type="entry name" value="DNA/RNA polymerases"/>
    <property type="match status" value="1"/>
</dbReference>
<dbReference type="InterPro" id="IPR043128">
    <property type="entry name" value="Rev_trsase/Diguanyl_cyclase"/>
</dbReference>
<dbReference type="PANTHER" id="PTHR24559">
    <property type="entry name" value="TRANSPOSON TY3-I GAG-POL POLYPROTEIN"/>
    <property type="match status" value="1"/>
</dbReference>
<dbReference type="Gene3D" id="3.30.70.270">
    <property type="match status" value="1"/>
</dbReference>
<comment type="caution">
    <text evidence="2">The sequence shown here is derived from an EMBL/GenBank/DDBJ whole genome shotgun (WGS) entry which is preliminary data.</text>
</comment>
<reference evidence="2" key="1">
    <citation type="submission" date="2020-11" db="EMBL/GenBank/DDBJ databases">
        <authorList>
            <consortium name="DOE Joint Genome Institute"/>
            <person name="Ahrendt S."/>
            <person name="Riley R."/>
            <person name="Andreopoulos W."/>
            <person name="Labutti K."/>
            <person name="Pangilinan J."/>
            <person name="Ruiz-Duenas F.J."/>
            <person name="Barrasa J.M."/>
            <person name="Sanchez-Garcia M."/>
            <person name="Camarero S."/>
            <person name="Miyauchi S."/>
            <person name="Serrano A."/>
            <person name="Linde D."/>
            <person name="Babiker R."/>
            <person name="Drula E."/>
            <person name="Ayuso-Fernandez I."/>
            <person name="Pacheco R."/>
            <person name="Padilla G."/>
            <person name="Ferreira P."/>
            <person name="Barriuso J."/>
            <person name="Kellner H."/>
            <person name="Castanera R."/>
            <person name="Alfaro M."/>
            <person name="Ramirez L."/>
            <person name="Pisabarro A.G."/>
            <person name="Kuo A."/>
            <person name="Tritt A."/>
            <person name="Lipzen A."/>
            <person name="He G."/>
            <person name="Yan M."/>
            <person name="Ng V."/>
            <person name="Cullen D."/>
            <person name="Martin F."/>
            <person name="Rosso M.-N."/>
            <person name="Henrissat B."/>
            <person name="Hibbett D."/>
            <person name="Martinez A.T."/>
            <person name="Grigoriev I.V."/>
        </authorList>
    </citation>
    <scope>NUCLEOTIDE SEQUENCE</scope>
    <source>
        <strain evidence="2">AH 40177</strain>
    </source>
</reference>
<dbReference type="Gene3D" id="3.10.10.10">
    <property type="entry name" value="HIV Type 1 Reverse Transcriptase, subunit A, domain 1"/>
    <property type="match status" value="1"/>
</dbReference>
<evidence type="ECO:0000256" key="1">
    <source>
        <dbReference type="SAM" id="MobiDB-lite"/>
    </source>
</evidence>
<name>A0A9P5TWT7_9AGAR</name>
<dbReference type="EMBL" id="JADNRY010000536">
    <property type="protein sequence ID" value="KAF9043664.1"/>
    <property type="molecule type" value="Genomic_DNA"/>
</dbReference>
<dbReference type="AlphaFoldDB" id="A0A9P5TWT7"/>
<keyword evidence="3" id="KW-1185">Reference proteome</keyword>
<sequence>MPSRHVIWSSYQMDKQTFQKFMEMLEGTGDRADPTKPFTRYIYAYTKWRHNLPPEYRRKAPGLPFNDSSDKERVNVLVAMEKNGPACSIPLQEADVYEYHLCSYSEFVFFPLRFIPYKTHCQLNDVNHPDYAVTHEPTECDRAKLEQWLNYVNNHNGGKICILLLNRGFKPTRFLYLSLSRSLNTTPRVYSSRVISPFIPLLFILASTRARTLATASLSALPFFDEINLPLFELSQYHSRSPTPVFQKHRPDTDSDSNDDLITTFETMSTKTKSDWAELVIPTNERSAPPHVTASKIMPELLCDFERLAKIHFLHKNVASEEQVTRLWGCFADPRIDSWLEANKATLHKLSFEAFMAKLCDNPIVLDRDWFKSSHKKLRARRLDVESNPPQTVFNFSNKIISHANLLINTPRQQSDENLCKILENGLDADLGSCLVKTRHAHIKLKNSHPLFSTNFSTFSTELALLDKDRNSENHRIFNIAQHIAHSNPGSRASTLLTNSSAGNRKDNCRVNKPMGSTSNPSMNHPPKLTDNKRTLLDSNSGCRKCHQFFVECRTWSNTHEFPPPMGENYRELTQSGVDAAHRHKGKSQSTVAAVVADSSDKENSNVISAVLDGSDSEDEIAMMDLTKMKNRSRKHRWKLVHELKSVCAMIRPSFPPERNKTDIVAAVKEHIEGIAILEKLREHEDKLKDKYQPIFEPIPHTEDLPSSVMANIQIIDASKTIAARSYRCPKKFWDLWKTLLQSHLDSGKICPSDSSFASPLFIIPKANPKALPRWVNDFRALNANTVTDHHPLPRIDDILSDCGKD</sequence>
<evidence type="ECO:0000313" key="2">
    <source>
        <dbReference type="EMBL" id="KAF9043664.1"/>
    </source>
</evidence>
<protein>
    <submittedName>
        <fullName evidence="2">Uncharacterized protein</fullName>
    </submittedName>
</protein>
<gene>
    <name evidence="2" type="ORF">BDP27DRAFT_1409303</name>
</gene>
<dbReference type="OrthoDB" id="2974916at2759"/>
<proteinExistence type="predicted"/>
<evidence type="ECO:0000313" key="3">
    <source>
        <dbReference type="Proteomes" id="UP000772434"/>
    </source>
</evidence>